<dbReference type="Pfam" id="PF25145">
    <property type="entry name" value="NfeD1b_N"/>
    <property type="match status" value="1"/>
</dbReference>
<dbReference type="Gene3D" id="3.90.226.10">
    <property type="entry name" value="2-enoyl-CoA Hydratase, Chain A, domain 1"/>
    <property type="match status" value="1"/>
</dbReference>
<evidence type="ECO:0000313" key="11">
    <source>
        <dbReference type="EMBL" id="PLC54328.1"/>
    </source>
</evidence>
<feature type="transmembrane region" description="Helical" evidence="6">
    <location>
        <begin position="376"/>
        <end position="397"/>
    </location>
</feature>
<dbReference type="RefSeq" id="WP_102069786.1">
    <property type="nucleotide sequence ID" value="NZ_PDNV01000005.1"/>
</dbReference>
<dbReference type="InterPro" id="IPR029045">
    <property type="entry name" value="ClpP/crotonase-like_dom_sf"/>
</dbReference>
<dbReference type="InterPro" id="IPR056739">
    <property type="entry name" value="NfeD_membrane"/>
</dbReference>
<feature type="transmembrane region" description="Helical" evidence="6">
    <location>
        <begin position="346"/>
        <end position="364"/>
    </location>
</feature>
<proteinExistence type="predicted"/>
<sequence length="473" mass="48737">MIRIKTIIGALVLAALGLAVLTPGLAIAADEMTSSSATAPDATASTNSASTVMVLQVDGIISPPSSDFIIRGLQRAAQERAALLVIELDTPGGLDSSMRSIVRGILASPVPVATFVAPGGARAASAGTFILYASHVAAMTPASNLGAATPVSIGGGGASPSPEAEADKKAGGSTMMNKATNDAAAYLRSLAQLRERNADFAERTVREASSLPAQEALKAGVIDLIASDTNDLLQKIDGRTVKLEKGESVQLATAGATIVRIAPDWRTRVLSLLANPQIALILMMVGIYGLFFELTSPGIALPGVAGLICILLGLYAFQMLPVNWAGVALAAAGAAMMIAEAFLPSFGILGLGGIIAFILGGLFLTDTGIAEFDLSIPFLVGFAISCAGLIMLTGIMVSRARNSAIVSGREQMLGLEGVVTNVLDGTMYAELRGESWRVRSKEPLSPGDRVRVVAMDGLTLQVTRAGPAPMMRH</sequence>
<evidence type="ECO:0000256" key="3">
    <source>
        <dbReference type="ARBA" id="ARBA00022989"/>
    </source>
</evidence>
<name>A0A2N4UH39_9BURK</name>
<feature type="chain" id="PRO_5014801275" evidence="7">
    <location>
        <begin position="29"/>
        <end position="473"/>
    </location>
</feature>
<comment type="caution">
    <text evidence="11">The sequence shown here is derived from an EMBL/GenBank/DDBJ whole genome shotgun (WGS) entry which is preliminary data.</text>
</comment>
<accession>A0A2N4UH39</accession>
<keyword evidence="4 6" id="KW-0472">Membrane</keyword>
<dbReference type="InterPro" id="IPR012340">
    <property type="entry name" value="NA-bd_OB-fold"/>
</dbReference>
<dbReference type="Pfam" id="PF24961">
    <property type="entry name" value="NfeD_membrane"/>
    <property type="match status" value="1"/>
</dbReference>
<dbReference type="InterPro" id="IPR056738">
    <property type="entry name" value="NfeD1b_N"/>
</dbReference>
<keyword evidence="12" id="KW-1185">Reference proteome</keyword>
<keyword evidence="7" id="KW-0732">Signal</keyword>
<feature type="domain" description="NfeD integral membrane" evidence="9">
    <location>
        <begin position="278"/>
        <end position="392"/>
    </location>
</feature>
<dbReference type="InterPro" id="IPR052165">
    <property type="entry name" value="Membrane_assoc_protease"/>
</dbReference>
<keyword evidence="2 6" id="KW-0812">Transmembrane</keyword>
<comment type="subcellular location">
    <subcellularLocation>
        <location evidence="1">Membrane</location>
        <topology evidence="1">Multi-pass membrane protein</topology>
    </subcellularLocation>
</comment>
<evidence type="ECO:0000256" key="7">
    <source>
        <dbReference type="SAM" id="SignalP"/>
    </source>
</evidence>
<feature type="signal peptide" evidence="7">
    <location>
        <begin position="1"/>
        <end position="28"/>
    </location>
</feature>
<dbReference type="InterPro" id="IPR002810">
    <property type="entry name" value="NfeD-like_C"/>
</dbReference>
<keyword evidence="11" id="KW-0378">Hydrolase</keyword>
<dbReference type="CDD" id="cd07020">
    <property type="entry name" value="Clp_protease_NfeD_1"/>
    <property type="match status" value="1"/>
</dbReference>
<dbReference type="PANTHER" id="PTHR33507">
    <property type="entry name" value="INNER MEMBRANE PROTEIN YBBJ"/>
    <property type="match status" value="1"/>
</dbReference>
<organism evidence="11 12">
    <name type="scientific">Pollutimonas nitritireducens</name>
    <dbReference type="NCBI Taxonomy" id="2045209"/>
    <lineage>
        <taxon>Bacteria</taxon>
        <taxon>Pseudomonadati</taxon>
        <taxon>Pseudomonadota</taxon>
        <taxon>Betaproteobacteria</taxon>
        <taxon>Burkholderiales</taxon>
        <taxon>Alcaligenaceae</taxon>
        <taxon>Pollutimonas</taxon>
    </lineage>
</organism>
<dbReference type="GO" id="GO:0008233">
    <property type="term" value="F:peptidase activity"/>
    <property type="evidence" value="ECO:0007669"/>
    <property type="project" value="UniProtKB-KW"/>
</dbReference>
<dbReference type="Proteomes" id="UP000234328">
    <property type="component" value="Unassembled WGS sequence"/>
</dbReference>
<evidence type="ECO:0000256" key="6">
    <source>
        <dbReference type="SAM" id="Phobius"/>
    </source>
</evidence>
<feature type="domain" description="NfeD-like C-terminal" evidence="8">
    <location>
        <begin position="410"/>
        <end position="464"/>
    </location>
</feature>
<evidence type="ECO:0000259" key="8">
    <source>
        <dbReference type="Pfam" id="PF01957"/>
    </source>
</evidence>
<dbReference type="GO" id="GO:0006508">
    <property type="term" value="P:proteolysis"/>
    <property type="evidence" value="ECO:0007669"/>
    <property type="project" value="UniProtKB-KW"/>
</dbReference>
<gene>
    <name evidence="11" type="ORF">CR155_09510</name>
</gene>
<dbReference type="PANTHER" id="PTHR33507:SF4">
    <property type="entry name" value="NODULATION COMPETITIVENESS PROTEIN NFED"/>
    <property type="match status" value="1"/>
</dbReference>
<dbReference type="EMBL" id="PDNV01000005">
    <property type="protein sequence ID" value="PLC54328.1"/>
    <property type="molecule type" value="Genomic_DNA"/>
</dbReference>
<evidence type="ECO:0000256" key="4">
    <source>
        <dbReference type="ARBA" id="ARBA00023136"/>
    </source>
</evidence>
<dbReference type="Pfam" id="PF01957">
    <property type="entry name" value="NfeD"/>
    <property type="match status" value="1"/>
</dbReference>
<evidence type="ECO:0000256" key="1">
    <source>
        <dbReference type="ARBA" id="ARBA00004141"/>
    </source>
</evidence>
<feature type="domain" description="NfeD1b N-terminal" evidence="10">
    <location>
        <begin position="52"/>
        <end position="238"/>
    </location>
</feature>
<feature type="transmembrane region" description="Helical" evidence="6">
    <location>
        <begin position="269"/>
        <end position="291"/>
    </location>
</feature>
<dbReference type="GO" id="GO:0016020">
    <property type="term" value="C:membrane"/>
    <property type="evidence" value="ECO:0007669"/>
    <property type="project" value="UniProtKB-SubCell"/>
</dbReference>
<dbReference type="FunFam" id="3.90.226.10:FF:000089">
    <property type="entry name" value="Membrane-bound serine protease"/>
    <property type="match status" value="1"/>
</dbReference>
<dbReference type="OrthoDB" id="5289056at2"/>
<evidence type="ECO:0000256" key="2">
    <source>
        <dbReference type="ARBA" id="ARBA00022692"/>
    </source>
</evidence>
<dbReference type="SUPFAM" id="SSF141322">
    <property type="entry name" value="NfeD domain-like"/>
    <property type="match status" value="1"/>
</dbReference>
<dbReference type="SUPFAM" id="SSF52096">
    <property type="entry name" value="ClpP/crotonase"/>
    <property type="match status" value="1"/>
</dbReference>
<evidence type="ECO:0000313" key="12">
    <source>
        <dbReference type="Proteomes" id="UP000234328"/>
    </source>
</evidence>
<keyword evidence="3 6" id="KW-1133">Transmembrane helix</keyword>
<reference evidence="11 12" key="1">
    <citation type="submission" date="2017-10" db="EMBL/GenBank/DDBJ databases">
        <title>Two draft genome sequences of Pusillimonas sp. strains isolated from a nitrate- and radionuclide-contaminated groundwater in Russia.</title>
        <authorList>
            <person name="Grouzdev D.S."/>
            <person name="Tourova T.P."/>
            <person name="Goeva M.A."/>
            <person name="Babich T.L."/>
            <person name="Sokolova D.S."/>
            <person name="Abdullin R."/>
            <person name="Poltaraus A.B."/>
            <person name="Toshchakov S.V."/>
            <person name="Nazina T.N."/>
        </authorList>
    </citation>
    <scope>NUCLEOTIDE SEQUENCE [LARGE SCALE GENOMIC DNA]</scope>
    <source>
        <strain evidence="11 12">JR1/69-2-13</strain>
    </source>
</reference>
<feature type="region of interest" description="Disordered" evidence="5">
    <location>
        <begin position="154"/>
        <end position="173"/>
    </location>
</feature>
<evidence type="ECO:0000256" key="5">
    <source>
        <dbReference type="SAM" id="MobiDB-lite"/>
    </source>
</evidence>
<evidence type="ECO:0000259" key="10">
    <source>
        <dbReference type="Pfam" id="PF25145"/>
    </source>
</evidence>
<dbReference type="Gene3D" id="2.40.50.140">
    <property type="entry name" value="Nucleic acid-binding proteins"/>
    <property type="match status" value="1"/>
</dbReference>
<dbReference type="AlphaFoldDB" id="A0A2N4UH39"/>
<protein>
    <submittedName>
        <fullName evidence="11">Serine protease</fullName>
    </submittedName>
</protein>
<evidence type="ECO:0000259" key="9">
    <source>
        <dbReference type="Pfam" id="PF24961"/>
    </source>
</evidence>
<keyword evidence="11" id="KW-0645">Protease</keyword>